<proteinExistence type="predicted"/>
<dbReference type="Proteomes" id="UP001596353">
    <property type="component" value="Unassembled WGS sequence"/>
</dbReference>
<sequence>MEARKIAWQRFGLLVIDPADVDDDWVRQALVNEGNQRFGKRGR</sequence>
<evidence type="ECO:0000313" key="1">
    <source>
        <dbReference type="EMBL" id="MFC6760460.1"/>
    </source>
</evidence>
<reference evidence="2" key="1">
    <citation type="journal article" date="2019" name="Int. J. Syst. Evol. Microbiol.">
        <title>The Global Catalogue of Microorganisms (GCM) 10K type strain sequencing project: providing services to taxonomists for standard genome sequencing and annotation.</title>
        <authorList>
            <consortium name="The Broad Institute Genomics Platform"/>
            <consortium name="The Broad Institute Genome Sequencing Center for Infectious Disease"/>
            <person name="Wu L."/>
            <person name="Ma J."/>
        </authorList>
    </citation>
    <scope>NUCLEOTIDE SEQUENCE [LARGE SCALE GENOMIC DNA]</scope>
    <source>
        <strain evidence="2">CCUG 66188</strain>
    </source>
</reference>
<accession>A0ABW2B428</accession>
<protein>
    <submittedName>
        <fullName evidence="1">Uncharacterized protein</fullName>
    </submittedName>
</protein>
<name>A0ABW2B428_9RHOB</name>
<comment type="caution">
    <text evidence="1">The sequence shown here is derived from an EMBL/GenBank/DDBJ whole genome shotgun (WGS) entry which is preliminary data.</text>
</comment>
<keyword evidence="2" id="KW-1185">Reference proteome</keyword>
<evidence type="ECO:0000313" key="2">
    <source>
        <dbReference type="Proteomes" id="UP001596353"/>
    </source>
</evidence>
<dbReference type="EMBL" id="JBHSWG010000001">
    <property type="protein sequence ID" value="MFC6760460.1"/>
    <property type="molecule type" value="Genomic_DNA"/>
</dbReference>
<gene>
    <name evidence="1" type="ORF">ACFQFQ_14685</name>
</gene>
<organism evidence="1 2">
    <name type="scientific">Sulfitobacter porphyrae</name>
    <dbReference type="NCBI Taxonomy" id="1246864"/>
    <lineage>
        <taxon>Bacteria</taxon>
        <taxon>Pseudomonadati</taxon>
        <taxon>Pseudomonadota</taxon>
        <taxon>Alphaproteobacteria</taxon>
        <taxon>Rhodobacterales</taxon>
        <taxon>Roseobacteraceae</taxon>
        <taxon>Sulfitobacter</taxon>
    </lineage>
</organism>